<name>A0A1I8MVP6_MUSDO</name>
<dbReference type="eggNOG" id="ENOG502TCUI">
    <property type="taxonomic scope" value="Eukaryota"/>
</dbReference>
<evidence type="ECO:0000256" key="1">
    <source>
        <dbReference type="SAM" id="MobiDB-lite"/>
    </source>
</evidence>
<reference evidence="2" key="1">
    <citation type="submission" date="2020-05" db="UniProtKB">
        <authorList>
            <consortium name="EnsemblMetazoa"/>
        </authorList>
    </citation>
    <scope>IDENTIFICATION</scope>
    <source>
        <strain evidence="2">Aabys</strain>
    </source>
</reference>
<evidence type="ECO:0000313" key="2">
    <source>
        <dbReference type="EnsemblMetazoa" id="MDOA008926-PB"/>
    </source>
</evidence>
<dbReference type="STRING" id="7370.A0A1I8MVP6"/>
<proteinExistence type="predicted"/>
<dbReference type="OrthoDB" id="7989813at2759"/>
<protein>
    <submittedName>
        <fullName evidence="2">Uncharacterized protein</fullName>
    </submittedName>
</protein>
<dbReference type="VEuPathDB" id="VectorBase:MDOMA2_010715"/>
<gene>
    <name evidence="2" type="primary">101894888</name>
</gene>
<feature type="region of interest" description="Disordered" evidence="1">
    <location>
        <begin position="158"/>
        <end position="184"/>
    </location>
</feature>
<dbReference type="AlphaFoldDB" id="A0A1I8MVP6"/>
<dbReference type="EnsemblMetazoa" id="MDOA008926-RB">
    <property type="protein sequence ID" value="MDOA008926-PB"/>
    <property type="gene ID" value="MDOA008926"/>
</dbReference>
<accession>A0A1I8MVP6</accession>
<dbReference type="VEuPathDB" id="VectorBase:MDOA008926"/>
<organism evidence="2">
    <name type="scientific">Musca domestica</name>
    <name type="common">House fly</name>
    <dbReference type="NCBI Taxonomy" id="7370"/>
    <lineage>
        <taxon>Eukaryota</taxon>
        <taxon>Metazoa</taxon>
        <taxon>Ecdysozoa</taxon>
        <taxon>Arthropoda</taxon>
        <taxon>Hexapoda</taxon>
        <taxon>Insecta</taxon>
        <taxon>Pterygota</taxon>
        <taxon>Neoptera</taxon>
        <taxon>Endopterygota</taxon>
        <taxon>Diptera</taxon>
        <taxon>Brachycera</taxon>
        <taxon>Muscomorpha</taxon>
        <taxon>Muscoidea</taxon>
        <taxon>Muscidae</taxon>
        <taxon>Musca</taxon>
    </lineage>
</organism>
<sequence length="333" mass="38442">MHEEGREFNKFSQYMYDNPKLKQFLSFYKEYSLFCSQNPMKMNRHKFDDHDAEYLSKHNREEMLMKAKMLDPNSHEDNLRRLQMERAMTSGGDADRFLCDNRFHSSYYKDPSNNFVPWTKNRYCANDSAYETHAPLSSCQCHVTNACVTQPTEIKAGDKHKTHETGSTIGGICIGSEGSEKSRMSPKTVISRRSSHDLKKFVRSQCKLEEDIAETLKKFDAIQTDAENCEQSNKSTVNVTKPSAQCEHCTTLGDDNENVTISQQQFPNNPAQDAFTITADEIVNSKVINPMIRKLRRMCMNSLREEMSLMEDLERLPHSINELYKAAVFHQNK</sequence>